<evidence type="ECO:0000313" key="6">
    <source>
        <dbReference type="EMBL" id="ODV60696.1"/>
    </source>
</evidence>
<comment type="subcellular location">
    <subcellularLocation>
        <location evidence="1">Membrane</location>
        <topology evidence="1">Multi-pass membrane protein</topology>
    </subcellularLocation>
</comment>
<accession>A0A1D2VGC8</accession>
<evidence type="ECO:0000256" key="1">
    <source>
        <dbReference type="ARBA" id="ARBA00004141"/>
    </source>
</evidence>
<evidence type="ECO:0000256" key="2">
    <source>
        <dbReference type="ARBA" id="ARBA00022692"/>
    </source>
</evidence>
<dbReference type="GO" id="GO:0016020">
    <property type="term" value="C:membrane"/>
    <property type="evidence" value="ECO:0007669"/>
    <property type="project" value="UniProtKB-SubCell"/>
</dbReference>
<dbReference type="PANTHER" id="PTHR12703:SF4">
    <property type="entry name" value="TRANSMEMBRANE PROTEIN 33"/>
    <property type="match status" value="1"/>
</dbReference>
<dbReference type="InParanoid" id="A0A1D2VGC8"/>
<dbReference type="OrthoDB" id="5581259at2759"/>
<dbReference type="RefSeq" id="XP_020047003.1">
    <property type="nucleotide sequence ID" value="XM_020191812.1"/>
</dbReference>
<gene>
    <name evidence="6" type="ORF">ASCRUDRAFT_70577</name>
</gene>
<name>A0A1D2VGC8_9ASCO</name>
<dbReference type="AlphaFoldDB" id="A0A1D2VGC8"/>
<organism evidence="6 7">
    <name type="scientific">Ascoidea rubescens DSM 1968</name>
    <dbReference type="NCBI Taxonomy" id="1344418"/>
    <lineage>
        <taxon>Eukaryota</taxon>
        <taxon>Fungi</taxon>
        <taxon>Dikarya</taxon>
        <taxon>Ascomycota</taxon>
        <taxon>Saccharomycotina</taxon>
        <taxon>Saccharomycetes</taxon>
        <taxon>Ascoideaceae</taxon>
        <taxon>Ascoidea</taxon>
    </lineage>
</organism>
<sequence>MSSKVDLKGKPPKVPLKVNSIPIKPPKAPPIKPPKVKKVAKPKKTFQQMLNELPDADVILKYFWITGHSLALMGFLLYFATMLSRSPLPMIWYTFSFIGCIITYSTVIIRRYLLIVRKNQSVNVYSNFSKLISVNDLVRSENFLFLATSFLYLFSPMSFFKILPFGLFSLLNLMNYLVKEVFRDYSISRHLIPLLKFFEKPSRIICSHIDFFVLIPIIFLQSVFINHHFYQLVFFLQLWFIKLESIKSQRTVFYSLIYLVDTLISILQDKKVKINPVVLTKYNRFKLNFEKLLPLDPSYKTFSTSNKLPFSLGNVDDDTSSLIYGQGRFS</sequence>
<protein>
    <submittedName>
        <fullName evidence="6">Uncharacterized protein</fullName>
    </submittedName>
</protein>
<reference evidence="7" key="1">
    <citation type="submission" date="2016-05" db="EMBL/GenBank/DDBJ databases">
        <title>Comparative genomics of biotechnologically important yeasts.</title>
        <authorList>
            <consortium name="DOE Joint Genome Institute"/>
            <person name="Riley R."/>
            <person name="Haridas S."/>
            <person name="Wolfe K.H."/>
            <person name="Lopes M.R."/>
            <person name="Hittinger C.T."/>
            <person name="Goker M."/>
            <person name="Salamov A."/>
            <person name="Wisecaver J."/>
            <person name="Long T.M."/>
            <person name="Aerts A.L."/>
            <person name="Barry K."/>
            <person name="Choi C."/>
            <person name="Clum A."/>
            <person name="Coughlan A.Y."/>
            <person name="Deshpande S."/>
            <person name="Douglass A.P."/>
            <person name="Hanson S.J."/>
            <person name="Klenk H.-P."/>
            <person name="Labutti K."/>
            <person name="Lapidus A."/>
            <person name="Lindquist E."/>
            <person name="Lipzen A."/>
            <person name="Meier-Kolthoff J.P."/>
            <person name="Ohm R.A."/>
            <person name="Otillar R.P."/>
            <person name="Pangilinan J."/>
            <person name="Peng Y."/>
            <person name="Rokas A."/>
            <person name="Rosa C.A."/>
            <person name="Scheuner C."/>
            <person name="Sibirny A.A."/>
            <person name="Slot J.C."/>
            <person name="Stielow J.B."/>
            <person name="Sun H."/>
            <person name="Kurtzman C.P."/>
            <person name="Blackwell M."/>
            <person name="Grigoriev I.V."/>
            <person name="Jeffries T.W."/>
        </authorList>
    </citation>
    <scope>NUCLEOTIDE SEQUENCE [LARGE SCALE GENOMIC DNA]</scope>
    <source>
        <strain evidence="7">DSM 1968</strain>
    </source>
</reference>
<feature type="transmembrane region" description="Helical" evidence="5">
    <location>
        <begin position="209"/>
        <end position="230"/>
    </location>
</feature>
<evidence type="ECO:0000256" key="4">
    <source>
        <dbReference type="ARBA" id="ARBA00023136"/>
    </source>
</evidence>
<keyword evidence="3 5" id="KW-1133">Transmembrane helix</keyword>
<evidence type="ECO:0000256" key="3">
    <source>
        <dbReference type="ARBA" id="ARBA00022989"/>
    </source>
</evidence>
<feature type="transmembrane region" description="Helical" evidence="5">
    <location>
        <begin position="91"/>
        <end position="113"/>
    </location>
</feature>
<feature type="transmembrane region" description="Helical" evidence="5">
    <location>
        <begin position="59"/>
        <end position="79"/>
    </location>
</feature>
<proteinExistence type="predicted"/>
<dbReference type="GO" id="GO:0071786">
    <property type="term" value="P:endoplasmic reticulum tubular network organization"/>
    <property type="evidence" value="ECO:0007669"/>
    <property type="project" value="TreeGrafter"/>
</dbReference>
<keyword evidence="7" id="KW-1185">Reference proteome</keyword>
<dbReference type="GO" id="GO:0005783">
    <property type="term" value="C:endoplasmic reticulum"/>
    <property type="evidence" value="ECO:0007669"/>
    <property type="project" value="TreeGrafter"/>
</dbReference>
<dbReference type="GO" id="GO:0061024">
    <property type="term" value="P:membrane organization"/>
    <property type="evidence" value="ECO:0007669"/>
    <property type="project" value="TreeGrafter"/>
</dbReference>
<evidence type="ECO:0000256" key="5">
    <source>
        <dbReference type="SAM" id="Phobius"/>
    </source>
</evidence>
<dbReference type="Proteomes" id="UP000095038">
    <property type="component" value="Unassembled WGS sequence"/>
</dbReference>
<dbReference type="EMBL" id="KV454481">
    <property type="protein sequence ID" value="ODV60696.1"/>
    <property type="molecule type" value="Genomic_DNA"/>
</dbReference>
<keyword evidence="4 5" id="KW-0472">Membrane</keyword>
<evidence type="ECO:0000313" key="7">
    <source>
        <dbReference type="Proteomes" id="UP000095038"/>
    </source>
</evidence>
<feature type="transmembrane region" description="Helical" evidence="5">
    <location>
        <begin position="150"/>
        <end position="173"/>
    </location>
</feature>
<dbReference type="GeneID" id="30965448"/>
<dbReference type="InterPro" id="IPR051645">
    <property type="entry name" value="PER33/POM33_regulator"/>
</dbReference>
<dbReference type="PANTHER" id="PTHR12703">
    <property type="entry name" value="TRANSMEMBRANE PROTEIN 33"/>
    <property type="match status" value="1"/>
</dbReference>
<keyword evidence="2 5" id="KW-0812">Transmembrane</keyword>